<dbReference type="PANTHER" id="PTHR24300">
    <property type="entry name" value="CYTOCHROME P450 508A4-RELATED"/>
    <property type="match status" value="1"/>
</dbReference>
<evidence type="ECO:0000256" key="1">
    <source>
        <dbReference type="ARBA" id="ARBA00001971"/>
    </source>
</evidence>
<evidence type="ECO:0000256" key="10">
    <source>
        <dbReference type="ARBA" id="ARBA00023004"/>
    </source>
</evidence>
<comment type="cofactor">
    <cofactor evidence="1">
        <name>heme</name>
        <dbReference type="ChEBI" id="CHEBI:30413"/>
    </cofactor>
</comment>
<dbReference type="PROSITE" id="PS00086">
    <property type="entry name" value="CYTOCHROME_P450"/>
    <property type="match status" value="1"/>
</dbReference>
<dbReference type="RefSeq" id="XP_072852399.1">
    <property type="nucleotide sequence ID" value="XM_072996298.1"/>
</dbReference>
<keyword evidence="10 12" id="KW-0408">Iron</keyword>
<dbReference type="PRINTS" id="PR00463">
    <property type="entry name" value="EP450I"/>
</dbReference>
<comment type="subcellular location">
    <subcellularLocation>
        <location evidence="3">Endoplasmic reticulum membrane</location>
    </subcellularLocation>
    <subcellularLocation>
        <location evidence="2">Microsome membrane</location>
    </subcellularLocation>
</comment>
<gene>
    <name evidence="15" type="primary">LOC110091597</name>
</gene>
<dbReference type="Gene3D" id="1.10.630.10">
    <property type="entry name" value="Cytochrome P450"/>
    <property type="match status" value="1"/>
</dbReference>
<dbReference type="InterPro" id="IPR001128">
    <property type="entry name" value="Cyt_P450"/>
</dbReference>
<evidence type="ECO:0000313" key="15">
    <source>
        <dbReference type="RefSeq" id="XP_072852399.1"/>
    </source>
</evidence>
<dbReference type="PRINTS" id="PR01684">
    <property type="entry name" value="EP450ICYP2A"/>
</dbReference>
<keyword evidence="5 12" id="KW-0349">Heme</keyword>
<evidence type="ECO:0000256" key="6">
    <source>
        <dbReference type="ARBA" id="ARBA00022723"/>
    </source>
</evidence>
<accession>A0ABM5G419</accession>
<evidence type="ECO:0000256" key="11">
    <source>
        <dbReference type="ARBA" id="ARBA00023136"/>
    </source>
</evidence>
<evidence type="ECO:0000256" key="12">
    <source>
        <dbReference type="RuleBase" id="RU000461"/>
    </source>
</evidence>
<keyword evidence="13" id="KW-0732">Signal</keyword>
<dbReference type="PRINTS" id="PR00385">
    <property type="entry name" value="P450"/>
</dbReference>
<feature type="chain" id="PRO_5045082778" evidence="13">
    <location>
        <begin position="24"/>
        <end position="490"/>
    </location>
</feature>
<dbReference type="Proteomes" id="UP001652642">
    <property type="component" value="Chromosome 3"/>
</dbReference>
<keyword evidence="11" id="KW-0472">Membrane</keyword>
<dbReference type="InterPro" id="IPR036396">
    <property type="entry name" value="Cyt_P450_sf"/>
</dbReference>
<keyword evidence="6 12" id="KW-0479">Metal-binding</keyword>
<dbReference type="InterPro" id="IPR017972">
    <property type="entry name" value="Cyt_P450_CS"/>
</dbReference>
<evidence type="ECO:0000256" key="9">
    <source>
        <dbReference type="ARBA" id="ARBA00023002"/>
    </source>
</evidence>
<dbReference type="InterPro" id="IPR050182">
    <property type="entry name" value="Cytochrome_P450_fam2"/>
</dbReference>
<evidence type="ECO:0000256" key="8">
    <source>
        <dbReference type="ARBA" id="ARBA00022848"/>
    </source>
</evidence>
<dbReference type="Pfam" id="PF00067">
    <property type="entry name" value="p450"/>
    <property type="match status" value="1"/>
</dbReference>
<evidence type="ECO:0000256" key="7">
    <source>
        <dbReference type="ARBA" id="ARBA00022824"/>
    </source>
</evidence>
<evidence type="ECO:0000313" key="14">
    <source>
        <dbReference type="Proteomes" id="UP001652642"/>
    </source>
</evidence>
<keyword evidence="14" id="KW-1185">Reference proteome</keyword>
<dbReference type="GeneID" id="110091597"/>
<comment type="similarity">
    <text evidence="4 12">Belongs to the cytochrome P450 family.</text>
</comment>
<evidence type="ECO:0000256" key="4">
    <source>
        <dbReference type="ARBA" id="ARBA00010617"/>
    </source>
</evidence>
<dbReference type="InterPro" id="IPR002401">
    <property type="entry name" value="Cyt_P450_E_grp-I"/>
</dbReference>
<dbReference type="PANTHER" id="PTHR24300:SF134">
    <property type="entry name" value="CYTOCHROME P450, FAMILY 2, SUBFAMILY AB, POLYPEPTIDE 2-RELATED"/>
    <property type="match status" value="1"/>
</dbReference>
<dbReference type="InterPro" id="IPR008067">
    <property type="entry name" value="Cyt_P450_E_grp-I_CYP2A-like"/>
</dbReference>
<evidence type="ECO:0000256" key="3">
    <source>
        <dbReference type="ARBA" id="ARBA00004586"/>
    </source>
</evidence>
<feature type="signal peptide" evidence="13">
    <location>
        <begin position="1"/>
        <end position="23"/>
    </location>
</feature>
<name>A0ABM5G419_9SAUR</name>
<sequence length="490" mass="55681">MLGIWAFLMLLMAGLLVQHYVKQLRLYRCYPPGPFPLPIIGGIWRTGIRLAPDLLIKLAKQYGNIYTVWIGRAPIVVLSGYQTVKEGLINHSEGLSGRPVTPLLKETFKKKGIVLANGHTWKQQRRFGVATMRALGLGKKGMEHQIEEEALQLVEIFAKTKGQPFDPLLALTNAVSSLICVLAFGYRFSLEDEEFQKLVAAVDYLLKFGGSFVHGISEIFPWLMKKLPGPQQKALCSAELVLAFTRREIEKHKERHSLHEPQDFIDFYLLQIEKSKDDPTSTYDEDNLAECICDLFIAGTETTATSLQWALVVMLAYPDIQGKVYKEIEDVLGSSHSICYEDRKRLPFTHAVIHEVLRAKFMLPVGIPRRSVKDVNMHGVTIPKRTIVIPDLCSVLLDPKQWETPGEFNPKHFLDKEGNFISREEFLPFGAGKRMCLGEQMAKMELFLFFTNLVRTFRFQLPEGVQELNQEPAMGLTFHPHPFKLCAIPR</sequence>
<dbReference type="SUPFAM" id="SSF48264">
    <property type="entry name" value="Cytochrome P450"/>
    <property type="match status" value="1"/>
</dbReference>
<evidence type="ECO:0000256" key="13">
    <source>
        <dbReference type="SAM" id="SignalP"/>
    </source>
</evidence>
<protein>
    <submittedName>
        <fullName evidence="15">Cytochrome P450 2J2-like</fullName>
    </submittedName>
</protein>
<keyword evidence="12" id="KW-0503">Monooxygenase</keyword>
<evidence type="ECO:0000256" key="2">
    <source>
        <dbReference type="ARBA" id="ARBA00004524"/>
    </source>
</evidence>
<organism evidence="14 15">
    <name type="scientific">Pogona vitticeps</name>
    <name type="common">central bearded dragon</name>
    <dbReference type="NCBI Taxonomy" id="103695"/>
    <lineage>
        <taxon>Eukaryota</taxon>
        <taxon>Metazoa</taxon>
        <taxon>Chordata</taxon>
        <taxon>Craniata</taxon>
        <taxon>Vertebrata</taxon>
        <taxon>Euteleostomi</taxon>
        <taxon>Lepidosauria</taxon>
        <taxon>Squamata</taxon>
        <taxon>Bifurcata</taxon>
        <taxon>Unidentata</taxon>
        <taxon>Episquamata</taxon>
        <taxon>Toxicofera</taxon>
        <taxon>Iguania</taxon>
        <taxon>Acrodonta</taxon>
        <taxon>Agamidae</taxon>
        <taxon>Amphibolurinae</taxon>
        <taxon>Pogona</taxon>
    </lineage>
</organism>
<keyword evidence="8" id="KW-0492">Microsome</keyword>
<keyword evidence="9 12" id="KW-0560">Oxidoreductase</keyword>
<reference evidence="15" key="1">
    <citation type="submission" date="2025-08" db="UniProtKB">
        <authorList>
            <consortium name="RefSeq"/>
        </authorList>
    </citation>
    <scope>IDENTIFICATION</scope>
</reference>
<evidence type="ECO:0000256" key="5">
    <source>
        <dbReference type="ARBA" id="ARBA00022617"/>
    </source>
</evidence>
<proteinExistence type="inferred from homology"/>
<keyword evidence="7" id="KW-0256">Endoplasmic reticulum</keyword>